<dbReference type="InterPro" id="IPR006190">
    <property type="entry name" value="SAF_AFP_Neu5Ac"/>
</dbReference>
<evidence type="ECO:0000259" key="1">
    <source>
        <dbReference type="PROSITE" id="PS50844"/>
    </source>
</evidence>
<dbReference type="Pfam" id="PF08666">
    <property type="entry name" value="SAF"/>
    <property type="match status" value="1"/>
</dbReference>
<dbReference type="PANTHER" id="PTHR42966">
    <property type="entry name" value="N-ACETYLNEURAMINATE SYNTHASE"/>
    <property type="match status" value="1"/>
</dbReference>
<dbReference type="GO" id="GO:0047444">
    <property type="term" value="F:N-acylneuraminate-9-phosphate synthase activity"/>
    <property type="evidence" value="ECO:0007669"/>
    <property type="project" value="TreeGrafter"/>
</dbReference>
<protein>
    <submittedName>
        <fullName evidence="2">Pseudaminic acid synthase</fullName>
    </submittedName>
</protein>
<dbReference type="PANTHER" id="PTHR42966:SF2">
    <property type="entry name" value="PSEUDAMINIC ACID SYNTHASE"/>
    <property type="match status" value="1"/>
</dbReference>
<dbReference type="InterPro" id="IPR020030">
    <property type="entry name" value="Pseudaminic_synth_PseI"/>
</dbReference>
<dbReference type="SUPFAM" id="SSF51269">
    <property type="entry name" value="AFP III-like domain"/>
    <property type="match status" value="1"/>
</dbReference>
<dbReference type="SMART" id="SM00858">
    <property type="entry name" value="SAF"/>
    <property type="match status" value="1"/>
</dbReference>
<dbReference type="InterPro" id="IPR013974">
    <property type="entry name" value="SAF"/>
</dbReference>
<reference evidence="2 3" key="1">
    <citation type="submission" date="2015-09" db="EMBL/GenBank/DDBJ databases">
        <title>Draft Genome Sequence of Pseudoalteromonas lipolytica UCD-48B.</title>
        <authorList>
            <person name="Krusor M."/>
            <person name="Coil D.A."/>
            <person name="Lang J.M."/>
            <person name="Eisen J.A."/>
            <person name="Alexiev A."/>
        </authorList>
    </citation>
    <scope>NUCLEOTIDE SEQUENCE [LARGE SCALE GENOMIC DNA]</scope>
    <source>
        <strain evidence="2 3">UCD-48B</strain>
    </source>
</reference>
<dbReference type="NCBIfam" id="TIGR03586">
    <property type="entry name" value="PseI"/>
    <property type="match status" value="1"/>
</dbReference>
<organism evidence="2 3">
    <name type="scientific">Pseudoalteromonas lipolytica</name>
    <dbReference type="NCBI Taxonomy" id="570156"/>
    <lineage>
        <taxon>Bacteria</taxon>
        <taxon>Pseudomonadati</taxon>
        <taxon>Pseudomonadota</taxon>
        <taxon>Gammaproteobacteria</taxon>
        <taxon>Alteromonadales</taxon>
        <taxon>Pseudoalteromonadaceae</taxon>
        <taxon>Pseudoalteromonas</taxon>
    </lineage>
</organism>
<dbReference type="CDD" id="cd11615">
    <property type="entry name" value="SAF_NeuB_like"/>
    <property type="match status" value="1"/>
</dbReference>
<dbReference type="PATRIC" id="fig|570156.3.peg.3524"/>
<proteinExistence type="predicted"/>
<dbReference type="InterPro" id="IPR013785">
    <property type="entry name" value="Aldolase_TIM"/>
</dbReference>
<dbReference type="SUPFAM" id="SSF51569">
    <property type="entry name" value="Aldolase"/>
    <property type="match status" value="1"/>
</dbReference>
<dbReference type="Gene3D" id="3.20.20.70">
    <property type="entry name" value="Aldolase class I"/>
    <property type="match status" value="1"/>
</dbReference>
<dbReference type="InterPro" id="IPR013132">
    <property type="entry name" value="PseI/NeuA/B-like_N"/>
</dbReference>
<evidence type="ECO:0000313" key="3">
    <source>
        <dbReference type="Proteomes" id="UP000050378"/>
    </source>
</evidence>
<name>A0A0P7DQX2_9GAMM</name>
<comment type="caution">
    <text evidence="2">The sequence shown here is derived from an EMBL/GenBank/DDBJ whole genome shotgun (WGS) entry which is preliminary data.</text>
</comment>
<dbReference type="EMBL" id="LJTC01000007">
    <property type="protein sequence ID" value="KPM83390.1"/>
    <property type="molecule type" value="Genomic_DNA"/>
</dbReference>
<accession>A0A0P7DQX2</accession>
<sequence length="351" mass="38624">MKINGKKIDSTSPCYIIAEMSANHGGSLEKAKEIIREAKKSGADAIKLQTYTADTITLDSDKPDFCLPSDNPWQSHVSLHSLYQKAYTPWEWHKELFAEAKRCDIDIFSSPFDFSAVDLLEELGSPVYKIASPEITDIPLLKYVAKTGKPVILSTGIADLEDIQLAVEVLRDSGCKDLAILKCTTAYPTPLEECNLATIADIKDRFNCLAGLSDHTQGIISPVVSVTLGAKIIEKHFILDKSDDSVDAFFSLDKNEFSQLVCAVRDAEKALGNVDYSITKSAQKNILARRSLYFAKPLDEGDVITADDIKSVRPGFGLHTKYFDQVIGKQISRKVEIGDRVSLDVLDGIGD</sequence>
<dbReference type="Proteomes" id="UP000050378">
    <property type="component" value="Unassembled WGS sequence"/>
</dbReference>
<dbReference type="AlphaFoldDB" id="A0A0P7DQX2"/>
<dbReference type="Pfam" id="PF03102">
    <property type="entry name" value="NeuB"/>
    <property type="match status" value="1"/>
</dbReference>
<dbReference type="STRING" id="570156.AOG27_12185"/>
<dbReference type="GO" id="GO:0016051">
    <property type="term" value="P:carbohydrate biosynthetic process"/>
    <property type="evidence" value="ECO:0007669"/>
    <property type="project" value="InterPro"/>
</dbReference>
<dbReference type="OrthoDB" id="9781701at2"/>
<dbReference type="RefSeq" id="WP_054553289.1">
    <property type="nucleotide sequence ID" value="NZ_LJTC01000007.1"/>
</dbReference>
<dbReference type="InterPro" id="IPR036732">
    <property type="entry name" value="AFP_Neu5c_C_sf"/>
</dbReference>
<dbReference type="Gene3D" id="3.90.1210.10">
    <property type="entry name" value="Antifreeze-like/N-acetylneuraminic acid synthase C-terminal domain"/>
    <property type="match status" value="1"/>
</dbReference>
<gene>
    <name evidence="2" type="ORF">AOG27_12185</name>
</gene>
<dbReference type="PROSITE" id="PS50844">
    <property type="entry name" value="AFP_LIKE"/>
    <property type="match status" value="1"/>
</dbReference>
<evidence type="ECO:0000313" key="2">
    <source>
        <dbReference type="EMBL" id="KPM83390.1"/>
    </source>
</evidence>
<dbReference type="InterPro" id="IPR057736">
    <property type="entry name" value="SAF_PseI/NeuA/NeuB"/>
</dbReference>
<dbReference type="InterPro" id="IPR051690">
    <property type="entry name" value="PseI-like"/>
</dbReference>
<feature type="domain" description="AFP-like" evidence="1">
    <location>
        <begin position="291"/>
        <end position="349"/>
    </location>
</feature>